<dbReference type="Gene3D" id="3.40.190.80">
    <property type="match status" value="1"/>
</dbReference>
<evidence type="ECO:0000256" key="1">
    <source>
        <dbReference type="ARBA" id="ARBA00001033"/>
    </source>
</evidence>
<dbReference type="RefSeq" id="XP_014243340.1">
    <property type="nucleotide sequence ID" value="XM_014387854.2"/>
</dbReference>
<dbReference type="GO" id="GO:0046872">
    <property type="term" value="F:metal ion binding"/>
    <property type="evidence" value="ECO:0007669"/>
    <property type="project" value="UniProtKB-KW"/>
</dbReference>
<comment type="pathway">
    <text evidence="4">Polyol metabolism; myo-inositol biosynthesis; myo-inositol from D-glucose 6-phosphate: step 2/2.</text>
</comment>
<dbReference type="InterPro" id="IPR000760">
    <property type="entry name" value="Inositol_monophosphatase-like"/>
</dbReference>
<feature type="binding site" evidence="15">
    <location>
        <position position="152"/>
    </location>
    <ligand>
        <name>Mg(2+)</name>
        <dbReference type="ChEBI" id="CHEBI:18420"/>
        <label>1</label>
        <note>catalytic</note>
    </ligand>
</feature>
<evidence type="ECO:0000313" key="18">
    <source>
        <dbReference type="Proteomes" id="UP000494040"/>
    </source>
</evidence>
<keyword evidence="12 16" id="KW-0472">Membrane</keyword>
<dbReference type="Proteomes" id="UP000494040">
    <property type="component" value="Unassembled WGS sequence"/>
</dbReference>
<comment type="catalytic activity">
    <reaction evidence="1">
        <text>a myo-inositol phosphate + H2O = myo-inositol + phosphate</text>
        <dbReference type="Rhea" id="RHEA:24056"/>
        <dbReference type="ChEBI" id="CHEBI:15377"/>
        <dbReference type="ChEBI" id="CHEBI:17268"/>
        <dbReference type="ChEBI" id="CHEBI:43474"/>
        <dbReference type="ChEBI" id="CHEBI:84139"/>
        <dbReference type="EC" id="3.1.3.25"/>
    </reaction>
</comment>
<dbReference type="OMA" id="VKQVAWQ"/>
<dbReference type="KEGG" id="clec:106663198"/>
<feature type="binding site" evidence="15">
    <location>
        <position position="111"/>
    </location>
    <ligand>
        <name>Mg(2+)</name>
        <dbReference type="ChEBI" id="CHEBI:18420"/>
        <label>1</label>
        <note>catalytic</note>
    </ligand>
</feature>
<evidence type="ECO:0000256" key="15">
    <source>
        <dbReference type="PIRSR" id="PIRSR600760-2"/>
    </source>
</evidence>
<dbReference type="GO" id="GO:0005737">
    <property type="term" value="C:cytoplasm"/>
    <property type="evidence" value="ECO:0007669"/>
    <property type="project" value="UniProtKB-ARBA"/>
</dbReference>
<feature type="binding site" evidence="15">
    <location>
        <position position="155"/>
    </location>
    <ligand>
        <name>Mg(2+)</name>
        <dbReference type="ChEBI" id="CHEBI:18420"/>
        <label>1</label>
        <note>catalytic</note>
    </ligand>
</feature>
<evidence type="ECO:0000313" key="17">
    <source>
        <dbReference type="EnsemblMetazoa" id="XP_014243340.1"/>
    </source>
</evidence>
<organism evidence="17 18">
    <name type="scientific">Cimex lectularius</name>
    <name type="common">Bed bug</name>
    <name type="synonym">Acanthia lectularia</name>
    <dbReference type="NCBI Taxonomy" id="79782"/>
    <lineage>
        <taxon>Eukaryota</taxon>
        <taxon>Metazoa</taxon>
        <taxon>Ecdysozoa</taxon>
        <taxon>Arthropoda</taxon>
        <taxon>Hexapoda</taxon>
        <taxon>Insecta</taxon>
        <taxon>Pterygota</taxon>
        <taxon>Neoptera</taxon>
        <taxon>Paraneoptera</taxon>
        <taxon>Hemiptera</taxon>
        <taxon>Heteroptera</taxon>
        <taxon>Panheteroptera</taxon>
        <taxon>Cimicomorpha</taxon>
        <taxon>Cimicidae</taxon>
        <taxon>Cimex</taxon>
    </lineage>
</organism>
<dbReference type="AlphaFoldDB" id="A0A8I6RDV6"/>
<dbReference type="GO" id="GO:0016020">
    <property type="term" value="C:membrane"/>
    <property type="evidence" value="ECO:0007669"/>
    <property type="project" value="UniProtKB-SubCell"/>
</dbReference>
<dbReference type="InterPro" id="IPR050725">
    <property type="entry name" value="CysQ/Inositol_MonoPase"/>
</dbReference>
<dbReference type="Gene3D" id="3.30.540.10">
    <property type="entry name" value="Fructose-1,6-Bisphosphatase, subunit A, domain 1"/>
    <property type="match status" value="1"/>
</dbReference>
<evidence type="ECO:0000256" key="12">
    <source>
        <dbReference type="ARBA" id="ARBA00023136"/>
    </source>
</evidence>
<dbReference type="Pfam" id="PF00459">
    <property type="entry name" value="Inositol_P"/>
    <property type="match status" value="1"/>
</dbReference>
<protein>
    <recommendedName>
        <fullName evidence="6">inositol-phosphate phosphatase</fullName>
        <ecNumber evidence="6">3.1.3.25</ecNumber>
    </recommendedName>
    <alternativeName>
        <fullName evidence="14">Inositol-1(or 4)-monophosphatase 3</fullName>
    </alternativeName>
    <alternativeName>
        <fullName evidence="13">Myo-inositol monophosphatase A3</fullName>
    </alternativeName>
</protein>
<keyword evidence="11 16" id="KW-1133">Transmembrane helix</keyword>
<evidence type="ECO:0000256" key="8">
    <source>
        <dbReference type="ARBA" id="ARBA00022723"/>
    </source>
</evidence>
<dbReference type="PANTHER" id="PTHR43028:SF4">
    <property type="entry name" value="INOSITOL MONOPHOSPHATASE 3"/>
    <property type="match status" value="1"/>
</dbReference>
<keyword evidence="7 16" id="KW-0812">Transmembrane</keyword>
<dbReference type="SUPFAM" id="SSF56655">
    <property type="entry name" value="Carbohydrate phosphatase"/>
    <property type="match status" value="1"/>
</dbReference>
<sequence length="332" mass="36877">MNLGGTIRVNKIGFCIICCIIILFVIYLSPPRTSQSKPIVNIKTLLLAAIEAAERGGEEVVRALNDTIVKHSKGETKEGVNIPVTNADYKSHCVMYYGIREIFPNIKVISEEEEEKRNCVNLLPLDIDTSSTKLPDLPDEKVDSSKLTVWIDPLDATKEYTEKLFNFVTTMVCIAYEGRPIIGVIHKPFEKVKKTHWAWVNKGSSFVNKQIKEHNGPNIVIISRSHAGYASEKVKKFFGTNTRLFEAGGSGYKSLEVAVENVTAYFHTTDISKWDICAGDAIITALGGRFTDLNGNEIDYSSRADTLLKTGVLAAPLKKHVEVLKRKQGSLD</sequence>
<feature type="transmembrane region" description="Helical" evidence="16">
    <location>
        <begin position="12"/>
        <end position="29"/>
    </location>
</feature>
<feature type="binding site" evidence="15">
    <location>
        <position position="275"/>
    </location>
    <ligand>
        <name>Mg(2+)</name>
        <dbReference type="ChEBI" id="CHEBI:18420"/>
        <label>1</label>
        <note>catalytic</note>
    </ligand>
</feature>
<evidence type="ECO:0000256" key="9">
    <source>
        <dbReference type="ARBA" id="ARBA00022801"/>
    </source>
</evidence>
<keyword evidence="10 15" id="KW-0460">Magnesium</keyword>
<evidence type="ECO:0000256" key="13">
    <source>
        <dbReference type="ARBA" id="ARBA00042119"/>
    </source>
</evidence>
<accession>A0A8I6RDV6</accession>
<dbReference type="EC" id="3.1.3.25" evidence="6"/>
<dbReference type="PANTHER" id="PTHR43028">
    <property type="entry name" value="3'(2'),5'-BISPHOSPHATE NUCLEOTIDASE 1"/>
    <property type="match status" value="1"/>
</dbReference>
<evidence type="ECO:0000256" key="11">
    <source>
        <dbReference type="ARBA" id="ARBA00022989"/>
    </source>
</evidence>
<dbReference type="InterPro" id="IPR020550">
    <property type="entry name" value="Inositol_monophosphatase_CS"/>
</dbReference>
<dbReference type="PROSITE" id="PS00630">
    <property type="entry name" value="IMP_2"/>
    <property type="match status" value="1"/>
</dbReference>
<reference evidence="17" key="1">
    <citation type="submission" date="2022-01" db="UniProtKB">
        <authorList>
            <consortium name="EnsemblMetazoa"/>
        </authorList>
    </citation>
    <scope>IDENTIFICATION</scope>
</reference>
<comment type="similarity">
    <text evidence="5">Belongs to the inositol monophosphatase superfamily.</text>
</comment>
<evidence type="ECO:0000256" key="3">
    <source>
        <dbReference type="ARBA" id="ARBA00004167"/>
    </source>
</evidence>
<keyword evidence="8 15" id="KW-0479">Metal-binding</keyword>
<proteinExistence type="inferred from homology"/>
<evidence type="ECO:0000256" key="16">
    <source>
        <dbReference type="SAM" id="Phobius"/>
    </source>
</evidence>
<dbReference type="GO" id="GO:0012505">
    <property type="term" value="C:endomembrane system"/>
    <property type="evidence" value="ECO:0007669"/>
    <property type="project" value="TreeGrafter"/>
</dbReference>
<feature type="binding site" evidence="15">
    <location>
        <position position="154"/>
    </location>
    <ligand>
        <name>Mg(2+)</name>
        <dbReference type="ChEBI" id="CHEBI:18420"/>
        <label>1</label>
        <note>catalytic</note>
    </ligand>
</feature>
<dbReference type="FunFam" id="3.30.540.10:FF:000012">
    <property type="entry name" value="Blast:Putative inositol monophosphatase 3"/>
    <property type="match status" value="1"/>
</dbReference>
<evidence type="ECO:0000256" key="4">
    <source>
        <dbReference type="ARBA" id="ARBA00005152"/>
    </source>
</evidence>
<dbReference type="OrthoDB" id="74460at2759"/>
<dbReference type="GO" id="GO:0052834">
    <property type="term" value="F:inositol monophosphate phosphatase activity"/>
    <property type="evidence" value="ECO:0007669"/>
    <property type="project" value="UniProtKB-EC"/>
</dbReference>
<evidence type="ECO:0000256" key="10">
    <source>
        <dbReference type="ARBA" id="ARBA00022842"/>
    </source>
</evidence>
<comment type="subcellular location">
    <subcellularLocation>
        <location evidence="3">Membrane</location>
        <topology evidence="3">Single-pass membrane protein</topology>
    </subcellularLocation>
</comment>
<evidence type="ECO:0000256" key="5">
    <source>
        <dbReference type="ARBA" id="ARBA00009759"/>
    </source>
</evidence>
<keyword evidence="9" id="KW-0378">Hydrolase</keyword>
<keyword evidence="18" id="KW-1185">Reference proteome</keyword>
<name>A0A8I6RDV6_CIMLE</name>
<dbReference type="GeneID" id="106663198"/>
<comment type="cofactor">
    <cofactor evidence="2 15">
        <name>Mg(2+)</name>
        <dbReference type="ChEBI" id="CHEBI:18420"/>
    </cofactor>
</comment>
<dbReference type="EnsemblMetazoa" id="XM_014387854.2">
    <property type="protein sequence ID" value="XP_014243340.1"/>
    <property type="gene ID" value="LOC106663198"/>
</dbReference>
<evidence type="ECO:0000256" key="14">
    <source>
        <dbReference type="ARBA" id="ARBA00042949"/>
    </source>
</evidence>
<dbReference type="GO" id="GO:0046854">
    <property type="term" value="P:phosphatidylinositol phosphate biosynthetic process"/>
    <property type="evidence" value="ECO:0007669"/>
    <property type="project" value="InterPro"/>
</dbReference>
<evidence type="ECO:0000256" key="7">
    <source>
        <dbReference type="ARBA" id="ARBA00022692"/>
    </source>
</evidence>
<evidence type="ECO:0000256" key="6">
    <source>
        <dbReference type="ARBA" id="ARBA00013106"/>
    </source>
</evidence>
<evidence type="ECO:0000256" key="2">
    <source>
        <dbReference type="ARBA" id="ARBA00001946"/>
    </source>
</evidence>
<dbReference type="GO" id="GO:0008254">
    <property type="term" value="F:3'-nucleotidase activity"/>
    <property type="evidence" value="ECO:0007669"/>
    <property type="project" value="TreeGrafter"/>
</dbReference>